<dbReference type="NCBIfam" id="NF033206">
    <property type="entry name" value="ScyE_fam"/>
    <property type="match status" value="1"/>
</dbReference>
<dbReference type="Gene3D" id="2.130.10.10">
    <property type="entry name" value="YVTN repeat-like/Quinoprotein amine dehydrogenase"/>
    <property type="match status" value="1"/>
</dbReference>
<dbReference type="InterPro" id="IPR048031">
    <property type="entry name" value="ScyD/ScyE-like"/>
</dbReference>
<gene>
    <name evidence="2" type="ORF">H9633_07300</name>
</gene>
<sequence>MRTSRALAAVGAAAALILVVPTAASAADRTPVLEEWSSQLAAPFSLAVEGHRVLVADGGTGTVGQLQPDGRIAPIVEGVPGLAGLAVRGAWLAYGSSVEDGASEPPVITESGLNVRSPGGQTTYIDLHAYEMANNPDSGNSYGVTDPASCAAGTAYDGLLDSHVYGVTAWHSGWVVADAAANAVYEVTAKGAIRTVAVLPPVPVTLTAEMAGMLGLGDCAIGDVYYAEPVPTGVAVGPGGAIYVTTLPGFPGESASLGALWRIDSRTGAMTQVASGFSGPTSLSIAANRVYIAELFGGRISVVDRGTVTEFAALPGAVGVAASGNGTVWASTLDFTGGPGTLVSIAKGKVKVQAHIRR</sequence>
<comment type="caution">
    <text evidence="2">The sequence shown here is derived from an EMBL/GenBank/DDBJ whole genome shotgun (WGS) entry which is preliminary data.</text>
</comment>
<keyword evidence="3" id="KW-1185">Reference proteome</keyword>
<dbReference type="InterPro" id="IPR015943">
    <property type="entry name" value="WD40/YVTN_repeat-like_dom_sf"/>
</dbReference>
<dbReference type="RefSeq" id="WP_191712626.1">
    <property type="nucleotide sequence ID" value="NZ_JACSPX010000001.1"/>
</dbReference>
<accession>A0ABR8W4Z8</accession>
<protein>
    <submittedName>
        <fullName evidence="2">ScyD/ScyE family protein</fullName>
    </submittedName>
</protein>
<proteinExistence type="predicted"/>
<name>A0ABR8W4Z8_9MICO</name>
<evidence type="ECO:0000313" key="3">
    <source>
        <dbReference type="Proteomes" id="UP000611521"/>
    </source>
</evidence>
<organism evidence="2 3">
    <name type="scientific">Microbacterium commune</name>
    <dbReference type="NCBI Taxonomy" id="2762219"/>
    <lineage>
        <taxon>Bacteria</taxon>
        <taxon>Bacillati</taxon>
        <taxon>Actinomycetota</taxon>
        <taxon>Actinomycetes</taxon>
        <taxon>Micrococcales</taxon>
        <taxon>Microbacteriaceae</taxon>
        <taxon>Microbacterium</taxon>
    </lineage>
</organism>
<dbReference type="SUPFAM" id="SSF63829">
    <property type="entry name" value="Calcium-dependent phosphotriesterase"/>
    <property type="match status" value="1"/>
</dbReference>
<reference evidence="2 3" key="1">
    <citation type="submission" date="2020-08" db="EMBL/GenBank/DDBJ databases">
        <title>A Genomic Blueprint of the Chicken Gut Microbiome.</title>
        <authorList>
            <person name="Gilroy R."/>
            <person name="Ravi A."/>
            <person name="Getino M."/>
            <person name="Pursley I."/>
            <person name="Horton D.L."/>
            <person name="Alikhan N.-F."/>
            <person name="Baker D."/>
            <person name="Gharbi K."/>
            <person name="Hall N."/>
            <person name="Watson M."/>
            <person name="Adriaenssens E.M."/>
            <person name="Foster-Nyarko E."/>
            <person name="Jarju S."/>
            <person name="Secka A."/>
            <person name="Antonio M."/>
            <person name="Oren A."/>
            <person name="Chaudhuri R."/>
            <person name="La Ragione R.M."/>
            <person name="Hildebrand F."/>
            <person name="Pallen M.J."/>
        </authorList>
    </citation>
    <scope>NUCLEOTIDE SEQUENCE [LARGE SCALE GENOMIC DNA]</scope>
    <source>
        <strain evidence="2 3">Re1</strain>
    </source>
</reference>
<evidence type="ECO:0000313" key="2">
    <source>
        <dbReference type="EMBL" id="MBD8012105.1"/>
    </source>
</evidence>
<dbReference type="EMBL" id="JACSPX010000001">
    <property type="protein sequence ID" value="MBD8012105.1"/>
    <property type="molecule type" value="Genomic_DNA"/>
</dbReference>
<keyword evidence="1" id="KW-0732">Signal</keyword>
<evidence type="ECO:0000256" key="1">
    <source>
        <dbReference type="SAM" id="SignalP"/>
    </source>
</evidence>
<feature type="chain" id="PRO_5045400722" evidence="1">
    <location>
        <begin position="27"/>
        <end position="358"/>
    </location>
</feature>
<dbReference type="Proteomes" id="UP000611521">
    <property type="component" value="Unassembled WGS sequence"/>
</dbReference>
<feature type="signal peptide" evidence="1">
    <location>
        <begin position="1"/>
        <end position="26"/>
    </location>
</feature>